<gene>
    <name evidence="1" type="ORF">V1478_007079</name>
</gene>
<evidence type="ECO:0000313" key="1">
    <source>
        <dbReference type="EMBL" id="KAL2726801.1"/>
    </source>
</evidence>
<dbReference type="Proteomes" id="UP001607302">
    <property type="component" value="Unassembled WGS sequence"/>
</dbReference>
<sequence>MKLIYIQGNSKTWWTPNLERHLFEAQQRLEWYCSFGSAMLKMRHGMFELCMRKIFFEVLMRQILFEVHMRKLFLEYIRAAALARTISSCSSSFGL</sequence>
<comment type="caution">
    <text evidence="1">The sequence shown here is derived from an EMBL/GenBank/DDBJ whole genome shotgun (WGS) entry which is preliminary data.</text>
</comment>
<keyword evidence="2" id="KW-1185">Reference proteome</keyword>
<accession>A0ABD2B291</accession>
<dbReference type="EMBL" id="JAUDFV010000133">
    <property type="protein sequence ID" value="KAL2726801.1"/>
    <property type="molecule type" value="Genomic_DNA"/>
</dbReference>
<proteinExistence type="predicted"/>
<name>A0ABD2B291_VESSQ</name>
<protein>
    <submittedName>
        <fullName evidence="1">Uncharacterized protein</fullName>
    </submittedName>
</protein>
<organism evidence="1 2">
    <name type="scientific">Vespula squamosa</name>
    <name type="common">Southern yellow jacket</name>
    <name type="synonym">Wasp</name>
    <dbReference type="NCBI Taxonomy" id="30214"/>
    <lineage>
        <taxon>Eukaryota</taxon>
        <taxon>Metazoa</taxon>
        <taxon>Ecdysozoa</taxon>
        <taxon>Arthropoda</taxon>
        <taxon>Hexapoda</taxon>
        <taxon>Insecta</taxon>
        <taxon>Pterygota</taxon>
        <taxon>Neoptera</taxon>
        <taxon>Endopterygota</taxon>
        <taxon>Hymenoptera</taxon>
        <taxon>Apocrita</taxon>
        <taxon>Aculeata</taxon>
        <taxon>Vespoidea</taxon>
        <taxon>Vespidae</taxon>
        <taxon>Vespinae</taxon>
        <taxon>Vespula</taxon>
    </lineage>
</organism>
<dbReference type="AlphaFoldDB" id="A0ABD2B291"/>
<reference evidence="1 2" key="1">
    <citation type="journal article" date="2024" name="Ann. Entomol. Soc. Am.">
        <title>Genomic analyses of the southern and eastern yellowjacket wasps (Hymenoptera: Vespidae) reveal evolutionary signatures of social life.</title>
        <authorList>
            <person name="Catto M.A."/>
            <person name="Caine P.B."/>
            <person name="Orr S.E."/>
            <person name="Hunt B.G."/>
            <person name="Goodisman M.A.D."/>
        </authorList>
    </citation>
    <scope>NUCLEOTIDE SEQUENCE [LARGE SCALE GENOMIC DNA]</scope>
    <source>
        <strain evidence="1">233</strain>
        <tissue evidence="1">Head and thorax</tissue>
    </source>
</reference>
<evidence type="ECO:0000313" key="2">
    <source>
        <dbReference type="Proteomes" id="UP001607302"/>
    </source>
</evidence>